<dbReference type="OrthoDB" id="3176171at2759"/>
<dbReference type="GO" id="GO:0003777">
    <property type="term" value="F:microtubule motor activity"/>
    <property type="evidence" value="ECO:0007669"/>
    <property type="project" value="InterPro"/>
</dbReference>
<feature type="region of interest" description="Disordered" evidence="10">
    <location>
        <begin position="761"/>
        <end position="793"/>
    </location>
</feature>
<feature type="region of interest" description="Disordered" evidence="10">
    <location>
        <begin position="657"/>
        <end position="701"/>
    </location>
</feature>
<dbReference type="PROSITE" id="PS50067">
    <property type="entry name" value="KINESIN_MOTOR_2"/>
    <property type="match status" value="1"/>
</dbReference>
<keyword evidence="5 9" id="KW-0175">Coiled coil</keyword>
<keyword evidence="2" id="KW-0963">Cytoplasm</keyword>
<dbReference type="Proteomes" id="UP000612055">
    <property type="component" value="Unassembled WGS sequence"/>
</dbReference>
<comment type="similarity">
    <text evidence="7 8">Belongs to the TRAFAC class myosin-kinesin ATPase superfamily. Kinesin family.</text>
</comment>
<accession>A0A835Y3Y7</accession>
<evidence type="ECO:0000256" key="5">
    <source>
        <dbReference type="ARBA" id="ARBA00023054"/>
    </source>
</evidence>
<feature type="compositionally biased region" description="Gly residues" evidence="10">
    <location>
        <begin position="681"/>
        <end position="693"/>
    </location>
</feature>
<gene>
    <name evidence="12" type="ORF">HYH03_006442</name>
</gene>
<dbReference type="InterPro" id="IPR027640">
    <property type="entry name" value="Kinesin-like_fam"/>
</dbReference>
<dbReference type="EMBL" id="JAEHOE010000024">
    <property type="protein sequence ID" value="KAG2495498.1"/>
    <property type="molecule type" value="Genomic_DNA"/>
</dbReference>
<dbReference type="InterPro" id="IPR019821">
    <property type="entry name" value="Kinesin_motor_CS"/>
</dbReference>
<name>A0A835Y3Y7_9CHLO</name>
<evidence type="ECO:0000256" key="1">
    <source>
        <dbReference type="ARBA" id="ARBA00004496"/>
    </source>
</evidence>
<feature type="compositionally biased region" description="Low complexity" evidence="10">
    <location>
        <begin position="477"/>
        <end position="501"/>
    </location>
</feature>
<evidence type="ECO:0000256" key="10">
    <source>
        <dbReference type="SAM" id="MobiDB-lite"/>
    </source>
</evidence>
<feature type="region of interest" description="Disordered" evidence="10">
    <location>
        <begin position="468"/>
        <end position="501"/>
    </location>
</feature>
<dbReference type="InterPro" id="IPR036961">
    <property type="entry name" value="Kinesin_motor_dom_sf"/>
</dbReference>
<dbReference type="PANTHER" id="PTHR47969:SF15">
    <property type="entry name" value="CHROMOSOME-ASSOCIATED KINESIN KIF4A-RELATED"/>
    <property type="match status" value="1"/>
</dbReference>
<keyword evidence="4 7" id="KW-0067">ATP-binding</keyword>
<dbReference type="GO" id="GO:0008017">
    <property type="term" value="F:microtubule binding"/>
    <property type="evidence" value="ECO:0007669"/>
    <property type="project" value="InterPro"/>
</dbReference>
<feature type="binding site" evidence="7">
    <location>
        <begin position="101"/>
        <end position="108"/>
    </location>
    <ligand>
        <name>ATP</name>
        <dbReference type="ChEBI" id="CHEBI:30616"/>
    </ligand>
</feature>
<feature type="region of interest" description="Disordered" evidence="10">
    <location>
        <begin position="515"/>
        <end position="537"/>
    </location>
</feature>
<dbReference type="PROSITE" id="PS00411">
    <property type="entry name" value="KINESIN_MOTOR_1"/>
    <property type="match status" value="1"/>
</dbReference>
<dbReference type="Gene3D" id="3.40.850.10">
    <property type="entry name" value="Kinesin motor domain"/>
    <property type="match status" value="1"/>
</dbReference>
<evidence type="ECO:0000256" key="7">
    <source>
        <dbReference type="PROSITE-ProRule" id="PRU00283"/>
    </source>
</evidence>
<feature type="compositionally biased region" description="Gly residues" evidence="10">
    <location>
        <begin position="899"/>
        <end position="924"/>
    </location>
</feature>
<feature type="region of interest" description="Disordered" evidence="10">
    <location>
        <begin position="120"/>
        <end position="154"/>
    </location>
</feature>
<feature type="coiled-coil region" evidence="9">
    <location>
        <begin position="568"/>
        <end position="602"/>
    </location>
</feature>
<feature type="compositionally biased region" description="Low complexity" evidence="10">
    <location>
        <begin position="515"/>
        <end position="529"/>
    </location>
</feature>
<evidence type="ECO:0000259" key="11">
    <source>
        <dbReference type="PROSITE" id="PS50067"/>
    </source>
</evidence>
<dbReference type="GO" id="GO:0005737">
    <property type="term" value="C:cytoplasm"/>
    <property type="evidence" value="ECO:0007669"/>
    <property type="project" value="UniProtKB-SubCell"/>
</dbReference>
<protein>
    <recommendedName>
        <fullName evidence="8">Kinesin-like protein</fullName>
    </recommendedName>
</protein>
<dbReference type="AlphaFoldDB" id="A0A835Y3Y7"/>
<evidence type="ECO:0000256" key="2">
    <source>
        <dbReference type="ARBA" id="ARBA00022490"/>
    </source>
</evidence>
<dbReference type="Pfam" id="PF00225">
    <property type="entry name" value="Kinesin"/>
    <property type="match status" value="2"/>
</dbReference>
<dbReference type="SMART" id="SM00129">
    <property type="entry name" value="KISc"/>
    <property type="match status" value="1"/>
</dbReference>
<dbReference type="GO" id="GO:0007018">
    <property type="term" value="P:microtubule-based movement"/>
    <property type="evidence" value="ECO:0007669"/>
    <property type="project" value="InterPro"/>
</dbReference>
<dbReference type="PANTHER" id="PTHR47969">
    <property type="entry name" value="CHROMOSOME-ASSOCIATED KINESIN KIF4A-RELATED"/>
    <property type="match status" value="1"/>
</dbReference>
<evidence type="ECO:0000256" key="8">
    <source>
        <dbReference type="RuleBase" id="RU000394"/>
    </source>
</evidence>
<keyword evidence="6 7" id="KW-0505">Motor protein</keyword>
<reference evidence="12" key="1">
    <citation type="journal article" date="2020" name="bioRxiv">
        <title>Comparative genomics of Chlamydomonas.</title>
        <authorList>
            <person name="Craig R.J."/>
            <person name="Hasan A.R."/>
            <person name="Ness R.W."/>
            <person name="Keightley P.D."/>
        </authorList>
    </citation>
    <scope>NUCLEOTIDE SEQUENCE</scope>
    <source>
        <strain evidence="12">CCAP 11/70</strain>
    </source>
</reference>
<dbReference type="SUPFAM" id="SSF52540">
    <property type="entry name" value="P-loop containing nucleoside triphosphate hydrolases"/>
    <property type="match status" value="1"/>
</dbReference>
<dbReference type="InterPro" id="IPR001752">
    <property type="entry name" value="Kinesin_motor_dom"/>
</dbReference>
<evidence type="ECO:0000256" key="4">
    <source>
        <dbReference type="ARBA" id="ARBA00022840"/>
    </source>
</evidence>
<proteinExistence type="inferred from homology"/>
<sequence length="950" mass="95545">MGRGEPRSEGPATRSIRVVVRVRPLLPTDGDSGTSLLQVDPGRPNEVQLATSSDARSARRYHFDQVFGPEVPQEELYARAGVSEMIAAAVSGYHATIFAYGQTGSGKTFSMEGYRYTSQAAKGGAGATGPSSSAANSTSGGAAPGPAGRGAVPRHAGAAMAAAAASGPQADFDATPEERLGLIPRAVRELFDAAARCGADQRVSIRCSFVQIYREQVYDLLNFAATLMGAAAAGGGGAARSRGGAAAAGSQLRLRWSKQEEFHLENVFMPEVESADEALACFQAGVANKVMSSHRLNAASSRSHCLFTLYVSASPTSSPLEVRTSKLTLVDLAGSERSAHTGATDGALRDESVAINKSLFTLRQVITALADPAAAKGAGPQMHHVPYRDSKLTCLLKHSLGGNSLTLMLACLSPADRFMEENASTLDYAARARRITNQVAVNEDPKSRLIRELRAEVAFLRQQLEAAGATPPPLPPHLAAVAGAPPRRAATSSAPSSSPSALSSLALASTSSLPASASNPALASPASGSVSDEDEAAMASRLRSTGVETLVRSVIDASRVAVASSTALAGLRTAYARATTSLESLRAEHDELLAEDAKLRDRLAMLEGLVGTTGSGTAGGAQEYGDGQVPYTVATAALIELEELRRENELLHERLQLLDPGGHPPPTPASASRSGTAGSTTRGGGGRRPGTGATGASPGPRSATAAAAAAYAAGSGLQRARSAGALRASGNRAAAQAAAAASNPFVSRDVLAAITPPPPLAPAGSLPASRQGAAGGGRPPVSPSVSSSVSLPSARTLTVDQLRNVLHMGSGGSGGPGGGAGMPFDGGGGGGRPATSGGSSGRLAEIGHTVASRALASNVRLSTTGKLLPSTPARMAVEAGAGGGGASRPSTGMSLGQGAVLGSGPDGPDGSGAGWDGGGLGTGPVSGTEATLAALLAERNALTRQRLAGP</sequence>
<feature type="compositionally biased region" description="Gly residues" evidence="10">
    <location>
        <begin position="809"/>
        <end position="832"/>
    </location>
</feature>
<dbReference type="GO" id="GO:0051231">
    <property type="term" value="P:spindle elongation"/>
    <property type="evidence" value="ECO:0007669"/>
    <property type="project" value="TreeGrafter"/>
</dbReference>
<comment type="subcellular location">
    <subcellularLocation>
        <location evidence="1">Cytoplasm</location>
    </subcellularLocation>
</comment>
<evidence type="ECO:0000313" key="12">
    <source>
        <dbReference type="EMBL" id="KAG2495498.1"/>
    </source>
</evidence>
<evidence type="ECO:0000256" key="9">
    <source>
        <dbReference type="SAM" id="Coils"/>
    </source>
</evidence>
<evidence type="ECO:0000313" key="13">
    <source>
        <dbReference type="Proteomes" id="UP000612055"/>
    </source>
</evidence>
<evidence type="ECO:0000256" key="6">
    <source>
        <dbReference type="ARBA" id="ARBA00023175"/>
    </source>
</evidence>
<feature type="compositionally biased region" description="Low complexity" evidence="10">
    <location>
        <begin position="669"/>
        <end position="680"/>
    </location>
</feature>
<dbReference type="InterPro" id="IPR027417">
    <property type="entry name" value="P-loop_NTPase"/>
</dbReference>
<dbReference type="GO" id="GO:0005875">
    <property type="term" value="C:microtubule associated complex"/>
    <property type="evidence" value="ECO:0007669"/>
    <property type="project" value="TreeGrafter"/>
</dbReference>
<comment type="caution">
    <text evidence="12">The sequence shown here is derived from an EMBL/GenBank/DDBJ whole genome shotgun (WGS) entry which is preliminary data.</text>
</comment>
<keyword evidence="3 7" id="KW-0547">Nucleotide-binding</keyword>
<dbReference type="CDD" id="cd00106">
    <property type="entry name" value="KISc"/>
    <property type="match status" value="1"/>
</dbReference>
<feature type="compositionally biased region" description="Low complexity" evidence="10">
    <location>
        <begin position="128"/>
        <end position="154"/>
    </location>
</feature>
<dbReference type="GO" id="GO:0007052">
    <property type="term" value="P:mitotic spindle organization"/>
    <property type="evidence" value="ECO:0007669"/>
    <property type="project" value="TreeGrafter"/>
</dbReference>
<feature type="compositionally biased region" description="Low complexity" evidence="10">
    <location>
        <begin position="783"/>
        <end position="793"/>
    </location>
</feature>
<dbReference type="PRINTS" id="PR00380">
    <property type="entry name" value="KINESINHEAVY"/>
</dbReference>
<dbReference type="GO" id="GO:0005874">
    <property type="term" value="C:microtubule"/>
    <property type="evidence" value="ECO:0007669"/>
    <property type="project" value="UniProtKB-KW"/>
</dbReference>
<evidence type="ECO:0000256" key="3">
    <source>
        <dbReference type="ARBA" id="ARBA00022741"/>
    </source>
</evidence>
<feature type="region of interest" description="Disordered" evidence="10">
    <location>
        <begin position="898"/>
        <end position="927"/>
    </location>
</feature>
<keyword evidence="8" id="KW-0493">Microtubule</keyword>
<feature type="domain" description="Kinesin motor" evidence="11">
    <location>
        <begin position="15"/>
        <end position="435"/>
    </location>
</feature>
<keyword evidence="13" id="KW-1185">Reference proteome</keyword>
<dbReference type="GO" id="GO:0005524">
    <property type="term" value="F:ATP binding"/>
    <property type="evidence" value="ECO:0007669"/>
    <property type="project" value="UniProtKB-UniRule"/>
</dbReference>
<feature type="region of interest" description="Disordered" evidence="10">
    <location>
        <begin position="806"/>
        <end position="842"/>
    </location>
</feature>
<organism evidence="12 13">
    <name type="scientific">Edaphochlamys debaryana</name>
    <dbReference type="NCBI Taxonomy" id="47281"/>
    <lineage>
        <taxon>Eukaryota</taxon>
        <taxon>Viridiplantae</taxon>
        <taxon>Chlorophyta</taxon>
        <taxon>core chlorophytes</taxon>
        <taxon>Chlorophyceae</taxon>
        <taxon>CS clade</taxon>
        <taxon>Chlamydomonadales</taxon>
        <taxon>Chlamydomonadales incertae sedis</taxon>
        <taxon>Edaphochlamys</taxon>
    </lineage>
</organism>